<dbReference type="EMBL" id="FN654930">
    <property type="protein sequence ID" value="CBY37255.1"/>
    <property type="molecule type" value="Genomic_DNA"/>
</dbReference>
<evidence type="ECO:0000313" key="2">
    <source>
        <dbReference type="EMBL" id="CBY19803.1"/>
    </source>
</evidence>
<evidence type="ECO:0000313" key="3">
    <source>
        <dbReference type="EMBL" id="CBY37255.1"/>
    </source>
</evidence>
<accession>E4XMR1</accession>
<proteinExistence type="predicted"/>
<organism evidence="2 4">
    <name type="scientific">Oikopleura dioica</name>
    <name type="common">Tunicate</name>
    <dbReference type="NCBI Taxonomy" id="34765"/>
    <lineage>
        <taxon>Eukaryota</taxon>
        <taxon>Metazoa</taxon>
        <taxon>Chordata</taxon>
        <taxon>Tunicata</taxon>
        <taxon>Appendicularia</taxon>
        <taxon>Copelata</taxon>
        <taxon>Oikopleuridae</taxon>
        <taxon>Oikopleura</taxon>
    </lineage>
</organism>
<dbReference type="OrthoDB" id="10476879at2759"/>
<reference evidence="2 4" key="1">
    <citation type="journal article" date="2010" name="Science">
        <title>Plasticity of animal genome architecture unmasked by rapid evolution of a pelagic tunicate.</title>
        <authorList>
            <person name="Denoeud F."/>
            <person name="Henriet S."/>
            <person name="Mungpakdee S."/>
            <person name="Aury J.M."/>
            <person name="Da Silva C."/>
            <person name="Brinkmann H."/>
            <person name="Mikhaleva J."/>
            <person name="Olsen L.C."/>
            <person name="Jubin C."/>
            <person name="Canestro C."/>
            <person name="Bouquet J.M."/>
            <person name="Danks G."/>
            <person name="Poulain J."/>
            <person name="Campsteijn C."/>
            <person name="Adamski M."/>
            <person name="Cross I."/>
            <person name="Yadetie F."/>
            <person name="Muffato M."/>
            <person name="Louis A."/>
            <person name="Butcher S."/>
            <person name="Tsagkogeorga G."/>
            <person name="Konrad A."/>
            <person name="Singh S."/>
            <person name="Jensen M.F."/>
            <person name="Cong E.H."/>
            <person name="Eikeseth-Otteraa H."/>
            <person name="Noel B."/>
            <person name="Anthouard V."/>
            <person name="Porcel B.M."/>
            <person name="Kachouri-Lafond R."/>
            <person name="Nishino A."/>
            <person name="Ugolini M."/>
            <person name="Chourrout P."/>
            <person name="Nishida H."/>
            <person name="Aasland R."/>
            <person name="Huzurbazar S."/>
            <person name="Westhof E."/>
            <person name="Delsuc F."/>
            <person name="Lehrach H."/>
            <person name="Reinhardt R."/>
            <person name="Weissenbach J."/>
            <person name="Roy S.W."/>
            <person name="Artiguenave F."/>
            <person name="Postlethwait J.H."/>
            <person name="Manak J.R."/>
            <person name="Thompson E.M."/>
            <person name="Jaillon O."/>
            <person name="Du Pasquier L."/>
            <person name="Boudinot P."/>
            <person name="Liberles D.A."/>
            <person name="Volff J.N."/>
            <person name="Philippe H."/>
            <person name="Lenhard B."/>
            <person name="Roest Crollius H."/>
            <person name="Wincker P."/>
            <person name="Chourrout D."/>
        </authorList>
    </citation>
    <scope>NUCLEOTIDE SEQUENCE [LARGE SCALE GENOMIC DNA]</scope>
</reference>
<dbReference type="AlphaFoldDB" id="E4XMR1"/>
<feature type="signal peptide" evidence="1">
    <location>
        <begin position="1"/>
        <end position="17"/>
    </location>
</feature>
<dbReference type="Proteomes" id="UP000001307">
    <property type="component" value="Unassembled WGS sequence"/>
</dbReference>
<name>E4XMR1_OIKDI</name>
<gene>
    <name evidence="2" type="ORF">GSOID_T00015456001</name>
    <name evidence="3" type="ORF">GSOID_T00030343001</name>
</gene>
<dbReference type="Proteomes" id="UP000011014">
    <property type="component" value="Unassembled WGS sequence"/>
</dbReference>
<evidence type="ECO:0000313" key="4">
    <source>
        <dbReference type="Proteomes" id="UP000001307"/>
    </source>
</evidence>
<protein>
    <submittedName>
        <fullName evidence="2">Uncharacterized protein</fullName>
    </submittedName>
</protein>
<keyword evidence="4" id="KW-1185">Reference proteome</keyword>
<sequence length="248" mass="27829">MLPHVFIALFLVDPLLAKKQTIKCKSCYLGTNDAAVKTFEDFDSTSNLEENAKNAENACDDKNNDKPDKCEKVAGCLMIKNKWGVIVEYGCVKEWDQKKKKAINIEDSRYNDPTKKALATFDSCILKAPKSGQCRNSDFESFDVSDLLTGPSSSERGDFVNNLFKCGENYCYICDNDDCHYTKEILEANFEQWYKDKQESEKVTTTTTTLPKTTPTMSMVVESTTLNSTALEPLASFATLSIALLFFP</sequence>
<keyword evidence="1" id="KW-0732">Signal</keyword>
<evidence type="ECO:0000256" key="1">
    <source>
        <dbReference type="SAM" id="SignalP"/>
    </source>
</evidence>
<feature type="chain" id="PRO_5007653965" evidence="1">
    <location>
        <begin position="18"/>
        <end position="248"/>
    </location>
</feature>
<dbReference type="EMBL" id="FN653079">
    <property type="protein sequence ID" value="CBY19803.1"/>
    <property type="molecule type" value="Genomic_DNA"/>
</dbReference>